<evidence type="ECO:0000313" key="2">
    <source>
        <dbReference type="EMBL" id="ANS64861.1"/>
    </source>
</evidence>
<keyword evidence="3" id="KW-1185">Reference proteome</keyword>
<dbReference type="PATRIC" id="fig|1915.4.peg.2914"/>
<gene>
    <name evidence="2" type="ORF">SLINC_2637</name>
</gene>
<name>A0A1B1M8A3_STRLN</name>
<feature type="region of interest" description="Disordered" evidence="1">
    <location>
        <begin position="1"/>
        <end position="55"/>
    </location>
</feature>
<reference evidence="2 3" key="1">
    <citation type="submission" date="2016-07" db="EMBL/GenBank/DDBJ databases">
        <title>Enhancement of antibiotic productionsby engineered nitrateutilization in actinobacteria.</title>
        <authorList>
            <person name="Meng S.C."/>
        </authorList>
    </citation>
    <scope>NUCLEOTIDE SEQUENCE [LARGE SCALE GENOMIC DNA]</scope>
    <source>
        <strain evidence="2 3">NRRL 2936</strain>
    </source>
</reference>
<evidence type="ECO:0000256" key="1">
    <source>
        <dbReference type="SAM" id="MobiDB-lite"/>
    </source>
</evidence>
<dbReference type="EMBL" id="CP016438">
    <property type="protein sequence ID" value="ANS64861.1"/>
    <property type="molecule type" value="Genomic_DNA"/>
</dbReference>
<protein>
    <submittedName>
        <fullName evidence="2">Uncharacterized protein</fullName>
    </submittedName>
</protein>
<organism evidence="2 3">
    <name type="scientific">Streptomyces lincolnensis</name>
    <dbReference type="NCBI Taxonomy" id="1915"/>
    <lineage>
        <taxon>Bacteria</taxon>
        <taxon>Bacillati</taxon>
        <taxon>Actinomycetota</taxon>
        <taxon>Actinomycetes</taxon>
        <taxon>Kitasatosporales</taxon>
        <taxon>Streptomycetaceae</taxon>
        <taxon>Streptomyces</taxon>
    </lineage>
</organism>
<dbReference type="Proteomes" id="UP000092598">
    <property type="component" value="Chromosome"/>
</dbReference>
<evidence type="ECO:0000313" key="3">
    <source>
        <dbReference type="Proteomes" id="UP000092598"/>
    </source>
</evidence>
<proteinExistence type="predicted"/>
<dbReference type="AlphaFoldDB" id="A0A1B1M8A3"/>
<sequence length="55" mass="5856">MSDASRNQPVADVQESTGHGRHRGPVSVHDSESAPRGRHRKQSGHQAAEQAESAA</sequence>
<dbReference type="KEGG" id="sls:SLINC_2637"/>
<accession>A0A1B1M8A3</accession>
<dbReference type="RefSeq" id="WP_170068270.1">
    <property type="nucleotide sequence ID" value="NZ_CP016438.1"/>
</dbReference>